<proteinExistence type="predicted"/>
<dbReference type="EMBL" id="JANPWB010000009">
    <property type="protein sequence ID" value="KAJ1147755.1"/>
    <property type="molecule type" value="Genomic_DNA"/>
</dbReference>
<evidence type="ECO:0000256" key="1">
    <source>
        <dbReference type="SAM" id="Coils"/>
    </source>
</evidence>
<protein>
    <submittedName>
        <fullName evidence="2">Uncharacterized protein</fullName>
    </submittedName>
</protein>
<feature type="coiled-coil region" evidence="1">
    <location>
        <begin position="8"/>
        <end position="35"/>
    </location>
</feature>
<dbReference type="AlphaFoldDB" id="A0AAV7RAJ3"/>
<evidence type="ECO:0000313" key="3">
    <source>
        <dbReference type="Proteomes" id="UP001066276"/>
    </source>
</evidence>
<dbReference type="Proteomes" id="UP001066276">
    <property type="component" value="Chromosome 5"/>
</dbReference>
<name>A0AAV7RAJ3_PLEWA</name>
<keyword evidence="3" id="KW-1185">Reference proteome</keyword>
<organism evidence="2 3">
    <name type="scientific">Pleurodeles waltl</name>
    <name type="common">Iberian ribbed newt</name>
    <dbReference type="NCBI Taxonomy" id="8319"/>
    <lineage>
        <taxon>Eukaryota</taxon>
        <taxon>Metazoa</taxon>
        <taxon>Chordata</taxon>
        <taxon>Craniata</taxon>
        <taxon>Vertebrata</taxon>
        <taxon>Euteleostomi</taxon>
        <taxon>Amphibia</taxon>
        <taxon>Batrachia</taxon>
        <taxon>Caudata</taxon>
        <taxon>Salamandroidea</taxon>
        <taxon>Salamandridae</taxon>
        <taxon>Pleurodelinae</taxon>
        <taxon>Pleurodeles</taxon>
    </lineage>
</organism>
<evidence type="ECO:0000313" key="2">
    <source>
        <dbReference type="EMBL" id="KAJ1147755.1"/>
    </source>
</evidence>
<sequence>MSRYAGVLRSIQRRLQLLEGELSQLEQEHRDTADVHILGHLRAMLQEFQETALSEIRHMGKYSTARVYGEGDRPGRVLANLIHPSRSANLINTTVAADGSVIGDPDMVAARFREYYQTLYTTKGDPDPNAIWDYLTYIMLLRLSKVEREALGAPFNLGEIAKALGGMAEG</sequence>
<accession>A0AAV7RAJ3</accession>
<keyword evidence="1" id="KW-0175">Coiled coil</keyword>
<reference evidence="2" key="1">
    <citation type="journal article" date="2022" name="bioRxiv">
        <title>Sequencing and chromosome-scale assembly of the giantPleurodeles waltlgenome.</title>
        <authorList>
            <person name="Brown T."/>
            <person name="Elewa A."/>
            <person name="Iarovenko S."/>
            <person name="Subramanian E."/>
            <person name="Araus A.J."/>
            <person name="Petzold A."/>
            <person name="Susuki M."/>
            <person name="Suzuki K.-i.T."/>
            <person name="Hayashi T."/>
            <person name="Toyoda A."/>
            <person name="Oliveira C."/>
            <person name="Osipova E."/>
            <person name="Leigh N.D."/>
            <person name="Simon A."/>
            <person name="Yun M.H."/>
        </authorList>
    </citation>
    <scope>NUCLEOTIDE SEQUENCE</scope>
    <source>
        <strain evidence="2">20211129_DDA</strain>
        <tissue evidence="2">Liver</tissue>
    </source>
</reference>
<gene>
    <name evidence="2" type="ORF">NDU88_000614</name>
</gene>
<comment type="caution">
    <text evidence="2">The sequence shown here is derived from an EMBL/GenBank/DDBJ whole genome shotgun (WGS) entry which is preliminary data.</text>
</comment>